<reference evidence="2 3" key="1">
    <citation type="journal article" date="2019" name="Sci. Rep.">
        <title>A multi-omics analysis of the grapevine pathogen Lasiodiplodia theobromae reveals that temperature affects the expression of virulence- and pathogenicity-related genes.</title>
        <authorList>
            <person name="Felix C."/>
            <person name="Meneses R."/>
            <person name="Goncalves M.F.M."/>
            <person name="Tilleman L."/>
            <person name="Duarte A.S."/>
            <person name="Jorrin-Novo J.V."/>
            <person name="Van de Peer Y."/>
            <person name="Deforce D."/>
            <person name="Van Nieuwerburgh F."/>
            <person name="Esteves A.C."/>
            <person name="Alves A."/>
        </authorList>
    </citation>
    <scope>NUCLEOTIDE SEQUENCE [LARGE SCALE GENOMIC DNA]</scope>
    <source>
        <strain evidence="2 3">LA-SOL3</strain>
    </source>
</reference>
<sequence>MALVEAAPAKASTVSFPEVITIHPPRTTKMTRTMTWPDGFLNLPGQTSTITETISLLPVHARDTGGVSPAQTETATISLEERLSPLPVPTEDDGSSRIFIPIEAALSVDASSSATQNSEAIAFPTEHFMEARAPQPEKTVFITITKGSVMPTNKAKPTQSTWSRGKHCPYPYPGEKCRPPKSENKTTITTNSSSSMPRKTSSSTKPCPYPGQKC</sequence>
<evidence type="ECO:0000256" key="1">
    <source>
        <dbReference type="SAM" id="MobiDB-lite"/>
    </source>
</evidence>
<name>A0A5N5DL59_9PEZI</name>
<protein>
    <submittedName>
        <fullName evidence="2">Uncharacterized protein</fullName>
    </submittedName>
</protein>
<proteinExistence type="predicted"/>
<comment type="caution">
    <text evidence="2">The sequence shown here is derived from an EMBL/GenBank/DDBJ whole genome shotgun (WGS) entry which is preliminary data.</text>
</comment>
<feature type="compositionally biased region" description="Basic and acidic residues" evidence="1">
    <location>
        <begin position="175"/>
        <end position="184"/>
    </location>
</feature>
<keyword evidence="3" id="KW-1185">Reference proteome</keyword>
<dbReference type="AlphaFoldDB" id="A0A5N5DL59"/>
<dbReference type="OrthoDB" id="3943288at2759"/>
<feature type="region of interest" description="Disordered" evidence="1">
    <location>
        <begin position="151"/>
        <end position="214"/>
    </location>
</feature>
<feature type="compositionally biased region" description="Low complexity" evidence="1">
    <location>
        <begin position="186"/>
        <end position="206"/>
    </location>
</feature>
<dbReference type="EMBL" id="VCHE01000011">
    <property type="protein sequence ID" value="KAB2578646.1"/>
    <property type="molecule type" value="Genomic_DNA"/>
</dbReference>
<organism evidence="2 3">
    <name type="scientific">Lasiodiplodia theobromae</name>
    <dbReference type="NCBI Taxonomy" id="45133"/>
    <lineage>
        <taxon>Eukaryota</taxon>
        <taxon>Fungi</taxon>
        <taxon>Dikarya</taxon>
        <taxon>Ascomycota</taxon>
        <taxon>Pezizomycotina</taxon>
        <taxon>Dothideomycetes</taxon>
        <taxon>Dothideomycetes incertae sedis</taxon>
        <taxon>Botryosphaeriales</taxon>
        <taxon>Botryosphaeriaceae</taxon>
        <taxon>Lasiodiplodia</taxon>
    </lineage>
</organism>
<dbReference type="Proteomes" id="UP000325902">
    <property type="component" value="Unassembled WGS sequence"/>
</dbReference>
<gene>
    <name evidence="2" type="ORF">DBV05_g2815</name>
</gene>
<evidence type="ECO:0000313" key="3">
    <source>
        <dbReference type="Proteomes" id="UP000325902"/>
    </source>
</evidence>
<accession>A0A5N5DL59</accession>
<evidence type="ECO:0000313" key="2">
    <source>
        <dbReference type="EMBL" id="KAB2578646.1"/>
    </source>
</evidence>